<evidence type="ECO:0000256" key="5">
    <source>
        <dbReference type="ARBA" id="ARBA00022989"/>
    </source>
</evidence>
<dbReference type="Proteomes" id="UP000261540">
    <property type="component" value="Unplaced"/>
</dbReference>
<evidence type="ECO:0000256" key="2">
    <source>
        <dbReference type="ARBA" id="ARBA00022536"/>
    </source>
</evidence>
<reference evidence="12" key="2">
    <citation type="submission" date="2025-09" db="UniProtKB">
        <authorList>
            <consortium name="Ensembl"/>
        </authorList>
    </citation>
    <scope>IDENTIFICATION</scope>
</reference>
<comment type="subcellular location">
    <subcellularLocation>
        <location evidence="1">Membrane</location>
    </subcellularLocation>
</comment>
<accession>A0A3B3QEK1</accession>
<proteinExistence type="predicted"/>
<evidence type="ECO:0000256" key="1">
    <source>
        <dbReference type="ARBA" id="ARBA00004370"/>
    </source>
</evidence>
<dbReference type="InterPro" id="IPR001846">
    <property type="entry name" value="VWF_type-D"/>
</dbReference>
<evidence type="ECO:0000313" key="12">
    <source>
        <dbReference type="Ensembl" id="ENSPKIP00000004573.1"/>
    </source>
</evidence>
<dbReference type="GO" id="GO:0005509">
    <property type="term" value="F:calcium ion binding"/>
    <property type="evidence" value="ECO:0007669"/>
    <property type="project" value="InterPro"/>
</dbReference>
<dbReference type="GO" id="GO:0016020">
    <property type="term" value="C:membrane"/>
    <property type="evidence" value="ECO:0007669"/>
    <property type="project" value="UniProtKB-SubCell"/>
</dbReference>
<dbReference type="Pfam" id="PF12947">
    <property type="entry name" value="EGF_3"/>
    <property type="match status" value="1"/>
</dbReference>
<dbReference type="InterPro" id="IPR000742">
    <property type="entry name" value="EGF"/>
</dbReference>
<dbReference type="CDD" id="cd00054">
    <property type="entry name" value="EGF_CA"/>
    <property type="match status" value="1"/>
</dbReference>
<dbReference type="Pfam" id="PF07645">
    <property type="entry name" value="EGF_CA"/>
    <property type="match status" value="2"/>
</dbReference>
<dbReference type="AlphaFoldDB" id="A0A3B3QEK1"/>
<feature type="domain" description="EGF-like" evidence="10">
    <location>
        <begin position="437"/>
        <end position="478"/>
    </location>
</feature>
<dbReference type="SUPFAM" id="SSF57184">
    <property type="entry name" value="Growth factor receptor domain"/>
    <property type="match status" value="1"/>
</dbReference>
<dbReference type="PROSITE" id="PS50026">
    <property type="entry name" value="EGF_3"/>
    <property type="match status" value="2"/>
</dbReference>
<feature type="domain" description="VWFD" evidence="11">
    <location>
        <begin position="1"/>
        <end position="196"/>
    </location>
</feature>
<dbReference type="Pfam" id="PF23263">
    <property type="entry name" value="C8-3_MUC4"/>
    <property type="match status" value="1"/>
</dbReference>
<dbReference type="GeneTree" id="ENSGT00730000110943"/>
<dbReference type="InterPro" id="IPR056619">
    <property type="entry name" value="C8-3_MUC4"/>
</dbReference>
<evidence type="ECO:0000256" key="7">
    <source>
        <dbReference type="ARBA" id="ARBA00023157"/>
    </source>
</evidence>
<feature type="disulfide bond" evidence="8">
    <location>
        <begin position="383"/>
        <end position="392"/>
    </location>
</feature>
<name>A0A3B3QEK1_9TELE</name>
<protein>
    <submittedName>
        <fullName evidence="12">Si:ch73-105b23.6</fullName>
    </submittedName>
</protein>
<keyword evidence="6 9" id="KW-0472">Membrane</keyword>
<reference evidence="12" key="1">
    <citation type="submission" date="2025-08" db="UniProtKB">
        <authorList>
            <consortium name="Ensembl"/>
        </authorList>
    </citation>
    <scope>IDENTIFICATION</scope>
</reference>
<evidence type="ECO:0000256" key="8">
    <source>
        <dbReference type="PROSITE-ProRule" id="PRU00076"/>
    </source>
</evidence>
<dbReference type="GO" id="GO:0005176">
    <property type="term" value="F:ErbB-2 class receptor binding"/>
    <property type="evidence" value="ECO:0007669"/>
    <property type="project" value="TreeGrafter"/>
</dbReference>
<keyword evidence="5 9" id="KW-1133">Transmembrane helix</keyword>
<evidence type="ECO:0000256" key="9">
    <source>
        <dbReference type="SAM" id="Phobius"/>
    </source>
</evidence>
<dbReference type="STRING" id="1676925.ENSPKIP00000004573"/>
<feature type="domain" description="EGF-like" evidence="10">
    <location>
        <begin position="350"/>
        <end position="393"/>
    </location>
</feature>
<dbReference type="GO" id="GO:0003181">
    <property type="term" value="P:atrioventricular valve morphogenesis"/>
    <property type="evidence" value="ECO:0007669"/>
    <property type="project" value="Ensembl"/>
</dbReference>
<dbReference type="CDD" id="cd00053">
    <property type="entry name" value="EGF"/>
    <property type="match status" value="1"/>
</dbReference>
<evidence type="ECO:0000256" key="6">
    <source>
        <dbReference type="ARBA" id="ARBA00023136"/>
    </source>
</evidence>
<dbReference type="PROSITE" id="PS51233">
    <property type="entry name" value="VWFD"/>
    <property type="match status" value="1"/>
</dbReference>
<comment type="caution">
    <text evidence="8">Lacks conserved residue(s) required for the propagation of feature annotation.</text>
</comment>
<keyword evidence="2 8" id="KW-0245">EGF-like domain</keyword>
<evidence type="ECO:0000256" key="3">
    <source>
        <dbReference type="ARBA" id="ARBA00022692"/>
    </source>
</evidence>
<dbReference type="Ensembl" id="ENSPKIT00000028557.1">
    <property type="protein sequence ID" value="ENSPKIP00000004573.1"/>
    <property type="gene ID" value="ENSPKIG00000021614.1"/>
</dbReference>
<dbReference type="PROSITE" id="PS01186">
    <property type="entry name" value="EGF_2"/>
    <property type="match status" value="2"/>
</dbReference>
<sequence length="695" mass="75531">MMYGSLHFITFDGTPFSFKAVGEFVVARLSSASGFNIFTLQAEIDVLEIDGRPSKVPAVVRLAAFHQGIGKVEWRSGASGEGLAVLVDDLDVPVKAVVHAVREGFAVRCPSLEQCIAVYAGGLHVAVWRGTGNSMGALVDVPQRFFQRTVGLLGLWSSSRTDDFLLSSGRTLPWSRGSLPLEEALHSFGLSTVPVPESLLHSGPPSKLLEPITTAELMSVNPVILDDLKKKCKGSMQCVHDILATDNTKMGLQSLANEERYHNLALIFNMPPIVTNPTVIQVQVNFTFRVQFTAQDPNNDSVSFSLLFPRPPLASIGSNGILMWMPLNAQPVTLTIMVTDQQFSSLLTPVIQLCSCLNGGTCQYGSIAENHLQGKFQVVGCLCPKGFTGPFCGHAADACKGRPCFPGVTCKAQRDNFTCGECPPHTAHQRMGGYKCFENVCLPPFPFPCHSMAHCTSTGYDFTCKCKPGFTGNGHNCTINECMDPSACPNAKFECVNTLGSVQCSCRYRSTEESDGCMGFQNKFYSAAEKKVGHGGQAHSEYRINVSSDTPHWYVRDYLTRVSRHYRIQAAHVGLDECVTKEAACQAPALCANTYGGYRCVCNGTMDVVESQSCILEDQKSLILGLVLGIGIPLLLLLLLAALACFCCSHKKTVIGIPHIVPEYSLGQYNLPPFNYLDPALHYRSHSSPRVIDGI</sequence>
<dbReference type="Gene3D" id="2.60.40.10">
    <property type="entry name" value="Immunoglobulins"/>
    <property type="match status" value="1"/>
</dbReference>
<keyword evidence="4" id="KW-0677">Repeat</keyword>
<dbReference type="InterPro" id="IPR024731">
    <property type="entry name" value="NELL2-like_EGF"/>
</dbReference>
<dbReference type="PANTHER" id="PTHR13802:SF52">
    <property type="entry name" value="MUCIN-4"/>
    <property type="match status" value="1"/>
</dbReference>
<dbReference type="InterPro" id="IPR051495">
    <property type="entry name" value="Epithelial_Barrier/Signaling"/>
</dbReference>
<dbReference type="InterPro" id="IPR009030">
    <property type="entry name" value="Growth_fac_rcpt_cys_sf"/>
</dbReference>
<dbReference type="SMART" id="SM00179">
    <property type="entry name" value="EGF_CA"/>
    <property type="match status" value="3"/>
</dbReference>
<evidence type="ECO:0000259" key="10">
    <source>
        <dbReference type="PROSITE" id="PS50026"/>
    </source>
</evidence>
<evidence type="ECO:0000256" key="4">
    <source>
        <dbReference type="ARBA" id="ARBA00022737"/>
    </source>
</evidence>
<dbReference type="InterPro" id="IPR049883">
    <property type="entry name" value="NOTCH1_EGF-like"/>
</dbReference>
<dbReference type="SMART" id="SM00181">
    <property type="entry name" value="EGF"/>
    <property type="match status" value="5"/>
</dbReference>
<dbReference type="Gene3D" id="2.10.25.10">
    <property type="entry name" value="Laminin"/>
    <property type="match status" value="3"/>
</dbReference>
<dbReference type="InterPro" id="IPR001881">
    <property type="entry name" value="EGF-like_Ca-bd_dom"/>
</dbReference>
<feature type="transmembrane region" description="Helical" evidence="9">
    <location>
        <begin position="622"/>
        <end position="646"/>
    </location>
</feature>
<keyword evidence="3 9" id="KW-0812">Transmembrane</keyword>
<dbReference type="PROSITE" id="PS00022">
    <property type="entry name" value="EGF_1"/>
    <property type="match status" value="1"/>
</dbReference>
<dbReference type="InterPro" id="IPR013783">
    <property type="entry name" value="Ig-like_fold"/>
</dbReference>
<organism evidence="12 13">
    <name type="scientific">Paramormyrops kingsleyae</name>
    <dbReference type="NCBI Taxonomy" id="1676925"/>
    <lineage>
        <taxon>Eukaryota</taxon>
        <taxon>Metazoa</taxon>
        <taxon>Chordata</taxon>
        <taxon>Craniata</taxon>
        <taxon>Vertebrata</taxon>
        <taxon>Euteleostomi</taxon>
        <taxon>Actinopterygii</taxon>
        <taxon>Neopterygii</taxon>
        <taxon>Teleostei</taxon>
        <taxon>Osteoglossocephala</taxon>
        <taxon>Osteoglossomorpha</taxon>
        <taxon>Osteoglossiformes</taxon>
        <taxon>Mormyridae</taxon>
        <taxon>Paramormyrops</taxon>
    </lineage>
</organism>
<dbReference type="PANTHER" id="PTHR13802">
    <property type="entry name" value="MUCIN 4-RELATED"/>
    <property type="match status" value="1"/>
</dbReference>
<keyword evidence="7 8" id="KW-1015">Disulfide bond</keyword>
<keyword evidence="13" id="KW-1185">Reference proteome</keyword>
<evidence type="ECO:0000313" key="13">
    <source>
        <dbReference type="Proteomes" id="UP000261540"/>
    </source>
</evidence>
<dbReference type="Pfam" id="PF00094">
    <property type="entry name" value="VWD"/>
    <property type="match status" value="1"/>
</dbReference>
<evidence type="ECO:0000259" key="11">
    <source>
        <dbReference type="PROSITE" id="PS51233"/>
    </source>
</evidence>